<dbReference type="FunFam" id="3.30.420.10:FF:000007">
    <property type="entry name" value="Interferon-stimulated exonuclease gene 20"/>
    <property type="match status" value="1"/>
</dbReference>
<dbReference type="GO" id="GO:0005730">
    <property type="term" value="C:nucleolus"/>
    <property type="evidence" value="ECO:0007669"/>
    <property type="project" value="UniProtKB-ARBA"/>
</dbReference>
<dbReference type="GO" id="GO:0000175">
    <property type="term" value="F:3'-5'-RNA exonuclease activity"/>
    <property type="evidence" value="ECO:0007669"/>
    <property type="project" value="InterPro"/>
</dbReference>
<keyword evidence="5" id="KW-0539">Nucleus</keyword>
<comment type="caution">
    <text evidence="8">The sequence shown here is derived from an EMBL/GenBank/DDBJ whole genome shotgun (WGS) entry which is preliminary data.</text>
</comment>
<keyword evidence="2" id="KW-0540">Nuclease</keyword>
<protein>
    <submittedName>
        <fullName evidence="8">Interferon-stimulated 20 kDa exonuclease-like 2-like</fullName>
    </submittedName>
</protein>
<feature type="domain" description="Exonuclease" evidence="7">
    <location>
        <begin position="227"/>
        <end position="393"/>
    </location>
</feature>
<name>A0A0P7VXB8_SCLFO</name>
<dbReference type="InterPro" id="IPR047021">
    <property type="entry name" value="REXO1/3/4-like"/>
</dbReference>
<dbReference type="InterPro" id="IPR012337">
    <property type="entry name" value="RNaseH-like_sf"/>
</dbReference>
<evidence type="ECO:0000256" key="1">
    <source>
        <dbReference type="ARBA" id="ARBA00004123"/>
    </source>
</evidence>
<gene>
    <name evidence="8" type="ORF">Z043_101768</name>
</gene>
<proteinExistence type="predicted"/>
<dbReference type="PANTHER" id="PTHR12801">
    <property type="entry name" value="RNA EXONUCLEASE REXO1 / RECO3 FAMILY MEMBER-RELATED"/>
    <property type="match status" value="1"/>
</dbReference>
<organism evidence="8 9">
    <name type="scientific">Scleropages formosus</name>
    <name type="common">Asian bonytongue</name>
    <name type="synonym">Osteoglossum formosum</name>
    <dbReference type="NCBI Taxonomy" id="113540"/>
    <lineage>
        <taxon>Eukaryota</taxon>
        <taxon>Metazoa</taxon>
        <taxon>Chordata</taxon>
        <taxon>Craniata</taxon>
        <taxon>Vertebrata</taxon>
        <taxon>Euteleostomi</taxon>
        <taxon>Actinopterygii</taxon>
        <taxon>Neopterygii</taxon>
        <taxon>Teleostei</taxon>
        <taxon>Osteoglossocephala</taxon>
        <taxon>Osteoglossomorpha</taxon>
        <taxon>Osteoglossiformes</taxon>
        <taxon>Osteoglossidae</taxon>
        <taxon>Scleropages</taxon>
    </lineage>
</organism>
<evidence type="ECO:0000256" key="6">
    <source>
        <dbReference type="SAM" id="MobiDB-lite"/>
    </source>
</evidence>
<dbReference type="EMBL" id="JARO02000401">
    <property type="protein sequence ID" value="KPP78712.1"/>
    <property type="molecule type" value="Genomic_DNA"/>
</dbReference>
<keyword evidence="3" id="KW-0378">Hydrolase</keyword>
<feature type="region of interest" description="Disordered" evidence="6">
    <location>
        <begin position="45"/>
        <end position="143"/>
    </location>
</feature>
<sequence>MSGIIINLEVSHNDGPTACDARRKSDGKIKHEKFLKRRRVLERRCLLRSKQNQRKQKKQASDERPRKTDVFSIHSNSSYSPTNASHCSQSIPKKPKQGLDGKPFYVKDQDKKQDLGQPKSMKNKDKTPKQDREGKPKSMKIQDMKPFVPNLHTQKCSVLNPPASAKLTFPKSFSTIVTSPFESSSTSTQSKRSNPTSTTAQSSKGQGHAQHTAQIPEQVKLIGNPLKYLAIDCEMVGTGPKGRYNELARCSIVSYNGDVLYDHYIKPISPVTDFRTRWSGVTRTHLINAKPFSQAKSEILKILKGKVVVGHAIHNDFKALSYSHPSGLTRDTSCIPLLNKKAGFPEAQLASLKKLTKALLNKDIQVGKSGHSSVEDARASMELYKIVEVEWEKTLASSSI</sequence>
<accession>A0A0P7VXB8</accession>
<dbReference type="InterPro" id="IPR013520">
    <property type="entry name" value="Ribonucl_H"/>
</dbReference>
<evidence type="ECO:0000256" key="5">
    <source>
        <dbReference type="ARBA" id="ARBA00023242"/>
    </source>
</evidence>
<dbReference type="Proteomes" id="UP000034805">
    <property type="component" value="Unassembled WGS sequence"/>
</dbReference>
<dbReference type="InterPro" id="IPR036397">
    <property type="entry name" value="RNaseH_sf"/>
</dbReference>
<feature type="compositionally biased region" description="Polar residues" evidence="6">
    <location>
        <begin position="194"/>
        <end position="213"/>
    </location>
</feature>
<evidence type="ECO:0000313" key="9">
    <source>
        <dbReference type="Proteomes" id="UP000034805"/>
    </source>
</evidence>
<dbReference type="InterPro" id="IPR037433">
    <property type="entry name" value="ISG20_DEDDh"/>
</dbReference>
<dbReference type="SMART" id="SM00479">
    <property type="entry name" value="EXOIII"/>
    <property type="match status" value="1"/>
</dbReference>
<feature type="region of interest" description="Disordered" evidence="6">
    <location>
        <begin position="178"/>
        <end position="213"/>
    </location>
</feature>
<feature type="compositionally biased region" description="Polar residues" evidence="6">
    <location>
        <begin position="73"/>
        <end position="91"/>
    </location>
</feature>
<keyword evidence="4 8" id="KW-0269">Exonuclease</keyword>
<comment type="subcellular location">
    <subcellularLocation>
        <location evidence="1">Nucleus</location>
    </subcellularLocation>
</comment>
<dbReference type="GO" id="GO:0003676">
    <property type="term" value="F:nucleic acid binding"/>
    <property type="evidence" value="ECO:0007669"/>
    <property type="project" value="InterPro"/>
</dbReference>
<dbReference type="AlphaFoldDB" id="A0A0P7VXB8"/>
<dbReference type="CDD" id="cd06149">
    <property type="entry name" value="ISG20"/>
    <property type="match status" value="1"/>
</dbReference>
<evidence type="ECO:0000259" key="7">
    <source>
        <dbReference type="SMART" id="SM00479"/>
    </source>
</evidence>
<reference evidence="8 9" key="1">
    <citation type="submission" date="2015-08" db="EMBL/GenBank/DDBJ databases">
        <title>The genome of the Asian arowana (Scleropages formosus).</title>
        <authorList>
            <person name="Tan M.H."/>
            <person name="Gan H.M."/>
            <person name="Croft L.J."/>
            <person name="Austin C.M."/>
        </authorList>
    </citation>
    <scope>NUCLEOTIDE SEQUENCE [LARGE SCALE GENOMIC DNA]</scope>
    <source>
        <strain evidence="8">Aro1</strain>
    </source>
</reference>
<dbReference type="PANTHER" id="PTHR12801:SF78">
    <property type="entry name" value="INTERFERON-STIMULATED 20 KDA EXONUCLEASE-LIKE 2"/>
    <property type="match status" value="1"/>
</dbReference>
<evidence type="ECO:0000256" key="2">
    <source>
        <dbReference type="ARBA" id="ARBA00022722"/>
    </source>
</evidence>
<dbReference type="SUPFAM" id="SSF53098">
    <property type="entry name" value="Ribonuclease H-like"/>
    <property type="match status" value="1"/>
</dbReference>
<feature type="compositionally biased region" description="Basic and acidic residues" evidence="6">
    <location>
        <begin position="122"/>
        <end position="143"/>
    </location>
</feature>
<evidence type="ECO:0000313" key="8">
    <source>
        <dbReference type="EMBL" id="KPP78712.1"/>
    </source>
</evidence>
<feature type="compositionally biased region" description="Basic and acidic residues" evidence="6">
    <location>
        <begin position="59"/>
        <end position="69"/>
    </location>
</feature>
<dbReference type="STRING" id="113540.ENSSFOP00015037930"/>
<evidence type="ECO:0000256" key="4">
    <source>
        <dbReference type="ARBA" id="ARBA00022839"/>
    </source>
</evidence>
<dbReference type="Gene3D" id="3.30.420.10">
    <property type="entry name" value="Ribonuclease H-like superfamily/Ribonuclease H"/>
    <property type="match status" value="1"/>
</dbReference>
<evidence type="ECO:0000256" key="3">
    <source>
        <dbReference type="ARBA" id="ARBA00022801"/>
    </source>
</evidence>
<dbReference type="Pfam" id="PF00929">
    <property type="entry name" value="RNase_T"/>
    <property type="match status" value="1"/>
</dbReference>
<feature type="compositionally biased region" description="Basic and acidic residues" evidence="6">
    <location>
        <begin position="105"/>
        <end position="114"/>
    </location>
</feature>
<feature type="compositionally biased region" description="Low complexity" evidence="6">
    <location>
        <begin position="178"/>
        <end position="193"/>
    </location>
</feature>